<accession>A0AAV6FL45</accession>
<evidence type="ECO:0000313" key="2">
    <source>
        <dbReference type="Proteomes" id="UP000823561"/>
    </source>
</evidence>
<reference evidence="1" key="1">
    <citation type="submission" date="2020-10" db="EMBL/GenBank/DDBJ databases">
        <title>Chromosome-scale genome assembly of the Allis shad, Alosa alosa.</title>
        <authorList>
            <person name="Margot Z."/>
            <person name="Christophe K."/>
            <person name="Cabau C."/>
            <person name="Louis A."/>
            <person name="Berthelot C."/>
            <person name="Parey E."/>
            <person name="Roest Crollius H."/>
            <person name="Montfort J."/>
            <person name="Robinson-Rechavi M."/>
            <person name="Bucao C."/>
            <person name="Bouchez O."/>
            <person name="Gislard M."/>
            <person name="Lluch J."/>
            <person name="Milhes M."/>
            <person name="Lampietro C."/>
            <person name="Lopez Roques C."/>
            <person name="Donnadieu C."/>
            <person name="Braasch I."/>
            <person name="Desvignes T."/>
            <person name="Postlethwait J."/>
            <person name="Bobe J."/>
            <person name="Guiguen Y."/>
        </authorList>
    </citation>
    <scope>NUCLEOTIDE SEQUENCE</scope>
    <source>
        <strain evidence="1">M-15738</strain>
        <tissue evidence="1">Blood</tissue>
    </source>
</reference>
<comment type="caution">
    <text evidence="1">The sequence shown here is derived from an EMBL/GenBank/DDBJ whole genome shotgun (WGS) entry which is preliminary data.</text>
</comment>
<dbReference type="Proteomes" id="UP000823561">
    <property type="component" value="Chromosome 22"/>
</dbReference>
<dbReference type="PANTHER" id="PTHR34927">
    <property type="entry name" value="IQ DOMAIN-CONTAINING PROTEIN K"/>
    <property type="match status" value="1"/>
</dbReference>
<organism evidence="1 2">
    <name type="scientific">Alosa alosa</name>
    <name type="common">allis shad</name>
    <dbReference type="NCBI Taxonomy" id="278164"/>
    <lineage>
        <taxon>Eukaryota</taxon>
        <taxon>Metazoa</taxon>
        <taxon>Chordata</taxon>
        <taxon>Craniata</taxon>
        <taxon>Vertebrata</taxon>
        <taxon>Euteleostomi</taxon>
        <taxon>Actinopterygii</taxon>
        <taxon>Neopterygii</taxon>
        <taxon>Teleostei</taxon>
        <taxon>Clupei</taxon>
        <taxon>Clupeiformes</taxon>
        <taxon>Clupeoidei</taxon>
        <taxon>Clupeidae</taxon>
        <taxon>Alosa</taxon>
    </lineage>
</organism>
<protein>
    <recommendedName>
        <fullName evidence="3">IQ domain-containing protein K</fullName>
    </recommendedName>
</protein>
<keyword evidence="2" id="KW-1185">Reference proteome</keyword>
<dbReference type="PANTHER" id="PTHR34927:SF1">
    <property type="entry name" value="IQ DOMAIN-CONTAINING PROTEIN K"/>
    <property type="match status" value="1"/>
</dbReference>
<name>A0AAV6FL45_9TELE</name>
<evidence type="ECO:0000313" key="1">
    <source>
        <dbReference type="EMBL" id="KAG5263199.1"/>
    </source>
</evidence>
<sequence>MAKVIGEKKSIWRQICDEYEAEKPKPQGAAAWSDSSSVSTLVTQYSASKHTPVFYGLATAKVPVDTEPLHDFNPLLSHPALAGYALLGSREPRSGAADSKPHTHQRPTTCYLQEALFPTLLPGLEAMLSEALKHQCLQRKRTAFNACDFLTQWLYNNNPRRVGHPPMELHQIPFVRDCLITHPRPPVPLSLLLSDEQAALLIQSFWRGYKVRVVPEVQELRQWQRELREKCDINKTVQEFWARQESRVGSELVDLGELEQLNQSDVSIQVLSPTPQSTVVHTPVTMTTLEGTAYFLTPSIPGSEVTTPVAMLLSVPDPGLAVISPSLTTHTNTH</sequence>
<dbReference type="Pfam" id="PF00612">
    <property type="entry name" value="IQ"/>
    <property type="match status" value="1"/>
</dbReference>
<dbReference type="AlphaFoldDB" id="A0AAV6FL45"/>
<dbReference type="EMBL" id="JADWDJ010000022">
    <property type="protein sequence ID" value="KAG5263199.1"/>
    <property type="molecule type" value="Genomic_DNA"/>
</dbReference>
<dbReference type="InterPro" id="IPR043408">
    <property type="entry name" value="IQCK"/>
</dbReference>
<dbReference type="CDD" id="cd22969">
    <property type="entry name" value="DD_IQCK"/>
    <property type="match status" value="1"/>
</dbReference>
<evidence type="ECO:0008006" key="3">
    <source>
        <dbReference type="Google" id="ProtNLM"/>
    </source>
</evidence>
<gene>
    <name evidence="1" type="ORF">AALO_G00283680</name>
</gene>
<proteinExistence type="predicted"/>
<dbReference type="CDD" id="cd23767">
    <property type="entry name" value="IQCD"/>
    <property type="match status" value="1"/>
</dbReference>
<dbReference type="InterPro" id="IPR000048">
    <property type="entry name" value="IQ_motif_EF-hand-BS"/>
</dbReference>
<dbReference type="PROSITE" id="PS50096">
    <property type="entry name" value="IQ"/>
    <property type="match status" value="1"/>
</dbReference>